<dbReference type="Proteomes" id="UP000789508">
    <property type="component" value="Unassembled WGS sequence"/>
</dbReference>
<dbReference type="OrthoDB" id="529205at2759"/>
<protein>
    <submittedName>
        <fullName evidence="1">10480_t:CDS:1</fullName>
    </submittedName>
</protein>
<sequence length="111" mass="12848">MRHSLVFVNNFLKNKKSLVTIIQRKNFPISRRYMIPTGSHVSNNDPNVMQVEKEKLLKGKIIDHIKSAPGWSETLASESEAIVKAEREDGYTIEEIQHHTLKILHEEENKN</sequence>
<organism evidence="1 2">
    <name type="scientific">Ambispora leptoticha</name>
    <dbReference type="NCBI Taxonomy" id="144679"/>
    <lineage>
        <taxon>Eukaryota</taxon>
        <taxon>Fungi</taxon>
        <taxon>Fungi incertae sedis</taxon>
        <taxon>Mucoromycota</taxon>
        <taxon>Glomeromycotina</taxon>
        <taxon>Glomeromycetes</taxon>
        <taxon>Archaeosporales</taxon>
        <taxon>Ambisporaceae</taxon>
        <taxon>Ambispora</taxon>
    </lineage>
</organism>
<evidence type="ECO:0000313" key="1">
    <source>
        <dbReference type="EMBL" id="CAG8518838.1"/>
    </source>
</evidence>
<proteinExistence type="predicted"/>
<accession>A0A9N9A3Y5</accession>
<keyword evidence="2" id="KW-1185">Reference proteome</keyword>
<reference evidence="1" key="1">
    <citation type="submission" date="2021-06" db="EMBL/GenBank/DDBJ databases">
        <authorList>
            <person name="Kallberg Y."/>
            <person name="Tangrot J."/>
            <person name="Rosling A."/>
        </authorList>
    </citation>
    <scope>NUCLEOTIDE SEQUENCE</scope>
    <source>
        <strain evidence="1">FL130A</strain>
    </source>
</reference>
<gene>
    <name evidence="1" type="ORF">ALEPTO_LOCUS4357</name>
</gene>
<evidence type="ECO:0000313" key="2">
    <source>
        <dbReference type="Proteomes" id="UP000789508"/>
    </source>
</evidence>
<comment type="caution">
    <text evidence="1">The sequence shown here is derived from an EMBL/GenBank/DDBJ whole genome shotgun (WGS) entry which is preliminary data.</text>
</comment>
<dbReference type="AlphaFoldDB" id="A0A9N9A3Y5"/>
<dbReference type="EMBL" id="CAJVPS010000992">
    <property type="protein sequence ID" value="CAG8518838.1"/>
    <property type="molecule type" value="Genomic_DNA"/>
</dbReference>
<name>A0A9N9A3Y5_9GLOM</name>